<feature type="region of interest" description="Disordered" evidence="4">
    <location>
        <begin position="161"/>
        <end position="240"/>
    </location>
</feature>
<evidence type="ECO:0000256" key="5">
    <source>
        <dbReference type="SAM" id="Phobius"/>
    </source>
</evidence>
<keyword evidence="5" id="KW-0812">Transmembrane</keyword>
<dbReference type="PROSITE" id="PS00107">
    <property type="entry name" value="PROTEIN_KINASE_ATP"/>
    <property type="match status" value="1"/>
</dbReference>
<dbReference type="InterPro" id="IPR001849">
    <property type="entry name" value="PH_domain"/>
</dbReference>
<feature type="domain" description="PH" evidence="6">
    <location>
        <begin position="467"/>
        <end position="577"/>
    </location>
</feature>
<evidence type="ECO:0000256" key="2">
    <source>
        <dbReference type="ARBA" id="ARBA00022840"/>
    </source>
</evidence>
<keyword evidence="1 3" id="KW-0547">Nucleotide-binding</keyword>
<dbReference type="FunFam" id="1.10.510.10:FF:002953">
    <property type="match status" value="1"/>
</dbReference>
<dbReference type="Pfam" id="PF02026">
    <property type="entry name" value="RyR"/>
    <property type="match status" value="2"/>
</dbReference>
<gene>
    <name evidence="8" type="ORF">JG687_00007814</name>
</gene>
<keyword evidence="5" id="KW-1133">Transmembrane helix</keyword>
<dbReference type="GO" id="GO:0035556">
    <property type="term" value="P:intracellular signal transduction"/>
    <property type="evidence" value="ECO:0007669"/>
    <property type="project" value="TreeGrafter"/>
</dbReference>
<keyword evidence="5" id="KW-0472">Membrane</keyword>
<protein>
    <submittedName>
        <fullName evidence="8">Uncharacterized protein</fullName>
    </submittedName>
</protein>
<dbReference type="Pfam" id="PF00069">
    <property type="entry name" value="Pkinase"/>
    <property type="match status" value="2"/>
</dbReference>
<dbReference type="PANTHER" id="PTHR24346:SF77">
    <property type="entry name" value="SERINE THREONINE PROTEIN KINASE"/>
    <property type="match status" value="1"/>
</dbReference>
<accession>A0A8T1UE26</accession>
<dbReference type="OrthoDB" id="68483at2759"/>
<dbReference type="AlphaFoldDB" id="A0A8T1UE26"/>
<dbReference type="SMART" id="SM00220">
    <property type="entry name" value="S_TKc"/>
    <property type="match status" value="1"/>
</dbReference>
<dbReference type="SMART" id="SM00233">
    <property type="entry name" value="PH"/>
    <property type="match status" value="1"/>
</dbReference>
<comment type="caution">
    <text evidence="8">The sequence shown here is derived from an EMBL/GenBank/DDBJ whole genome shotgun (WGS) entry which is preliminary data.</text>
</comment>
<dbReference type="GO" id="GO:0005737">
    <property type="term" value="C:cytoplasm"/>
    <property type="evidence" value="ECO:0007669"/>
    <property type="project" value="TreeGrafter"/>
</dbReference>
<feature type="compositionally biased region" description="Low complexity" evidence="4">
    <location>
        <begin position="192"/>
        <end position="215"/>
    </location>
</feature>
<dbReference type="VEuPathDB" id="FungiDB:PC110_g332"/>
<dbReference type="GO" id="GO:0005524">
    <property type="term" value="F:ATP binding"/>
    <property type="evidence" value="ECO:0007669"/>
    <property type="project" value="UniProtKB-UniRule"/>
</dbReference>
<dbReference type="PROSITE" id="PS50011">
    <property type="entry name" value="PROTEIN_KINASE_DOM"/>
    <property type="match status" value="1"/>
</dbReference>
<evidence type="ECO:0000256" key="4">
    <source>
        <dbReference type="SAM" id="MobiDB-lite"/>
    </source>
</evidence>
<organism evidence="8 9">
    <name type="scientific">Phytophthora cactorum</name>
    <dbReference type="NCBI Taxonomy" id="29920"/>
    <lineage>
        <taxon>Eukaryota</taxon>
        <taxon>Sar</taxon>
        <taxon>Stramenopiles</taxon>
        <taxon>Oomycota</taxon>
        <taxon>Peronosporomycetes</taxon>
        <taxon>Peronosporales</taxon>
        <taxon>Peronosporaceae</taxon>
        <taxon>Phytophthora</taxon>
    </lineage>
</organism>
<feature type="compositionally biased region" description="Polar residues" evidence="4">
    <location>
        <begin position="646"/>
        <end position="657"/>
    </location>
</feature>
<dbReference type="CDD" id="cd00821">
    <property type="entry name" value="PH"/>
    <property type="match status" value="1"/>
</dbReference>
<feature type="domain" description="Protein kinase" evidence="7">
    <location>
        <begin position="597"/>
        <end position="930"/>
    </location>
</feature>
<dbReference type="InterPro" id="IPR003032">
    <property type="entry name" value="Ryanodine_rcpt"/>
</dbReference>
<dbReference type="PROSITE" id="PS50003">
    <property type="entry name" value="PH_DOMAIN"/>
    <property type="match status" value="1"/>
</dbReference>
<dbReference type="GO" id="GO:0004674">
    <property type="term" value="F:protein serine/threonine kinase activity"/>
    <property type="evidence" value="ECO:0007669"/>
    <property type="project" value="TreeGrafter"/>
</dbReference>
<evidence type="ECO:0000259" key="7">
    <source>
        <dbReference type="PROSITE" id="PS50011"/>
    </source>
</evidence>
<dbReference type="VEuPathDB" id="FungiDB:PC110_g334"/>
<name>A0A8T1UE26_9STRA</name>
<evidence type="ECO:0000313" key="8">
    <source>
        <dbReference type="EMBL" id="KAG6961166.1"/>
    </source>
</evidence>
<dbReference type="FunFam" id="1.10.510.10:FF:002966">
    <property type="match status" value="1"/>
</dbReference>
<proteinExistence type="predicted"/>
<sequence length="1192" mass="131833">MLATTLRRSAAPKRALAQLQSQRRHGGSLTKNKHIENWNNWRGDSEKRFKFDGQFFSSVAAWGLFPFGLYYVMGADERRKRDLRNGVPENFRHGGPSEGTVPSDLHAATLEAFYSRVIQRVCSSYREQSELTTDEAIVRLRQKWQEKLALYTGKHAHLREMTEGTSNDIPVVESVESSRDSDGEASDEDGLSIPSSSSLPSSPSSPFSSSSSPPSFVELEAPSEQAIGRPSAQLASGTTSTSSSIFSKMLGAKRKLHQVDGSISDDEDAVEWQDDDVQEQQHVETRAAPLAASMQEAWVDEGDNANSDTEDDILQDVGEEKEEKEEELPSSFADSSASLLVSSEDFSPVSGLSGINLPLQLAAQYSKFIHRGNRRGYFGQLHSIVLTWPERGFLDEGEVVKVISLGDTLHELKVEGSNGTETTVQMHLVRRLKEFLIRKGSVRVAEINMGVQDREVGCFGLPGSSSHVTHQGLLQYQSKDGVWKERWFILDGVKSALVKCCITNHLPAESYGSVLGGDVLLADAKPLSELHTSDSGAEDPPAVGFEVTTQGGAKIIFRSKSLKEQNSWLTAINKVASGLASGVADRLADRELLAGKYSLVRELGRGASGIVSLYTWQGRPYAIKKFVPQKSKGVPNRRAVPVATGTRPSTQASQPNSIPDDVRREVALLKKASNLPYVIRLHDVILDTENRDYYLVMEYMGGGAIAEWDGSRKCYVSSRAKSAASGSACLLDESTVRAYVTNLVLAIQGLHLNNLAHRDIKPENLMANEEHTLCKLGDLGVAHYFKEENGELHDEEDVDAIELWDINQGPVPSPATASSTGGSKNHLRGMIKSTKGTYQFLPPESLNGDAYCAFKADIWAIGVTMYALLFGSLPYYSNDVSELFDKIENDPLEFPVSCEDNDAKDLLKGILEKDPEKRITLEGILQHRWTHRNIDSKSLRKQVNALKQARILSIEDHELGGAVSVHQSRFLKMAAAIRHDTLNDLATDGDIPSPQDNGEYKPNPIDTKEMDLPQWFAPHRELVAAQMHYDWCRGKSLAGWKYGDVRDDAHLVHPLMLPMRALDDTARARNFASADEIIKCVVALGVHVTYRRPPKLKTRSAPFPVDHVQLSWDVMILIDLLAENSHEVWATEYAAKGWRLGAKFDEDAKTHPSLKSYMLLDELDKTLTRESVTSVLKSCIHLGCKFLVSRKS</sequence>
<evidence type="ECO:0000256" key="3">
    <source>
        <dbReference type="PROSITE-ProRule" id="PRU10141"/>
    </source>
</evidence>
<feature type="binding site" evidence="3">
    <location>
        <position position="625"/>
    </location>
    <ligand>
        <name>ATP</name>
        <dbReference type="ChEBI" id="CHEBI:30616"/>
    </ligand>
</feature>
<dbReference type="CDD" id="cd14008">
    <property type="entry name" value="STKc_LKB1_CaMKK"/>
    <property type="match status" value="1"/>
</dbReference>
<dbReference type="Proteomes" id="UP000688947">
    <property type="component" value="Unassembled WGS sequence"/>
</dbReference>
<reference evidence="8" key="1">
    <citation type="submission" date="2021-01" db="EMBL/GenBank/DDBJ databases">
        <title>Phytophthora aleatoria, a newly-described species from Pinus radiata is distinct from Phytophthora cactorum isolates based on comparative genomics.</title>
        <authorList>
            <person name="Mcdougal R."/>
            <person name="Panda P."/>
            <person name="Williams N."/>
            <person name="Studholme D.J."/>
        </authorList>
    </citation>
    <scope>NUCLEOTIDE SEQUENCE</scope>
    <source>
        <strain evidence="8">NZFS 3830</strain>
    </source>
</reference>
<keyword evidence="2 3" id="KW-0067">ATP-binding</keyword>
<dbReference type="PANTHER" id="PTHR24346">
    <property type="entry name" value="MAP/MICROTUBULE AFFINITY-REGULATING KINASE"/>
    <property type="match status" value="1"/>
</dbReference>
<evidence type="ECO:0000259" key="6">
    <source>
        <dbReference type="PROSITE" id="PS50003"/>
    </source>
</evidence>
<feature type="region of interest" description="Disordered" evidence="4">
    <location>
        <begin position="634"/>
        <end position="658"/>
    </location>
</feature>
<dbReference type="InterPro" id="IPR017441">
    <property type="entry name" value="Protein_kinase_ATP_BS"/>
</dbReference>
<dbReference type="InterPro" id="IPR000719">
    <property type="entry name" value="Prot_kinase_dom"/>
</dbReference>
<evidence type="ECO:0000313" key="9">
    <source>
        <dbReference type="Proteomes" id="UP000688947"/>
    </source>
</evidence>
<feature type="transmembrane region" description="Helical" evidence="5">
    <location>
        <begin position="55"/>
        <end position="73"/>
    </location>
</feature>
<evidence type="ECO:0000256" key="1">
    <source>
        <dbReference type="ARBA" id="ARBA00022741"/>
    </source>
</evidence>
<dbReference type="VEuPathDB" id="FungiDB:PC110_g333"/>
<dbReference type="EMBL" id="JAENGZ010000357">
    <property type="protein sequence ID" value="KAG6961166.1"/>
    <property type="molecule type" value="Genomic_DNA"/>
</dbReference>